<dbReference type="AlphaFoldDB" id="M2YBW1"/>
<dbReference type="STRING" id="71999.KPaMU14_00360"/>
<feature type="region of interest" description="Disordered" evidence="4">
    <location>
        <begin position="1"/>
        <end position="28"/>
    </location>
</feature>
<dbReference type="RefSeq" id="WP_006215395.1">
    <property type="nucleotide sequence ID" value="NZ_ANHZ02000019.1"/>
</dbReference>
<evidence type="ECO:0000256" key="3">
    <source>
        <dbReference type="ARBA" id="ARBA00023163"/>
    </source>
</evidence>
<dbReference type="SUPFAM" id="SSF64288">
    <property type="entry name" value="Chorismate lyase-like"/>
    <property type="match status" value="1"/>
</dbReference>
<accession>M2YBW1</accession>
<evidence type="ECO:0000259" key="5">
    <source>
        <dbReference type="PROSITE" id="PS50949"/>
    </source>
</evidence>
<name>M2YBW1_9MICC</name>
<dbReference type="EMBL" id="ANHZ02000019">
    <property type="protein sequence ID" value="EME35965.1"/>
    <property type="molecule type" value="Genomic_DNA"/>
</dbReference>
<organism evidence="6 7">
    <name type="scientific">Kocuria palustris PEL</name>
    <dbReference type="NCBI Taxonomy" id="1236550"/>
    <lineage>
        <taxon>Bacteria</taxon>
        <taxon>Bacillati</taxon>
        <taxon>Actinomycetota</taxon>
        <taxon>Actinomycetes</taxon>
        <taxon>Micrococcales</taxon>
        <taxon>Micrococcaceae</taxon>
        <taxon>Kocuria</taxon>
    </lineage>
</organism>
<dbReference type="InterPro" id="IPR050679">
    <property type="entry name" value="Bact_HTH_transcr_reg"/>
</dbReference>
<dbReference type="GO" id="GO:0003677">
    <property type="term" value="F:DNA binding"/>
    <property type="evidence" value="ECO:0007669"/>
    <property type="project" value="UniProtKB-KW"/>
</dbReference>
<evidence type="ECO:0000256" key="4">
    <source>
        <dbReference type="SAM" id="MobiDB-lite"/>
    </source>
</evidence>
<dbReference type="Pfam" id="PF07702">
    <property type="entry name" value="UTRA"/>
    <property type="match status" value="1"/>
</dbReference>
<dbReference type="InterPro" id="IPR000524">
    <property type="entry name" value="Tscrpt_reg_HTH_GntR"/>
</dbReference>
<reference evidence="6 7" key="1">
    <citation type="journal article" date="2014" name="Genome Announc.">
        <title>Draft Genome Sequence of Kocuria palustris PEL.</title>
        <authorList>
            <person name="Sharma G."/>
            <person name="Khatri I."/>
            <person name="Subramanian S."/>
        </authorList>
    </citation>
    <scope>NUCLEOTIDE SEQUENCE [LARGE SCALE GENOMIC DNA]</scope>
    <source>
        <strain evidence="6 7">PEL</strain>
    </source>
</reference>
<dbReference type="InterPro" id="IPR036390">
    <property type="entry name" value="WH_DNA-bd_sf"/>
</dbReference>
<dbReference type="Pfam" id="PF00392">
    <property type="entry name" value="GntR"/>
    <property type="match status" value="1"/>
</dbReference>
<dbReference type="PANTHER" id="PTHR44846:SF1">
    <property type="entry name" value="MANNOSYL-D-GLYCERATE TRANSPORT_METABOLISM SYSTEM REPRESSOR MNGR-RELATED"/>
    <property type="match status" value="1"/>
</dbReference>
<keyword evidence="7" id="KW-1185">Reference proteome</keyword>
<dbReference type="SMART" id="SM00866">
    <property type="entry name" value="UTRA"/>
    <property type="match status" value="1"/>
</dbReference>
<dbReference type="PROSITE" id="PS50949">
    <property type="entry name" value="HTH_GNTR"/>
    <property type="match status" value="1"/>
</dbReference>
<feature type="domain" description="HTH gntR-type" evidence="5">
    <location>
        <begin position="25"/>
        <end position="92"/>
    </location>
</feature>
<evidence type="ECO:0000313" key="6">
    <source>
        <dbReference type="EMBL" id="EME35965.1"/>
    </source>
</evidence>
<dbReference type="PANTHER" id="PTHR44846">
    <property type="entry name" value="MANNOSYL-D-GLYCERATE TRANSPORT/METABOLISM SYSTEM REPRESSOR MNGR-RELATED"/>
    <property type="match status" value="1"/>
</dbReference>
<dbReference type="GO" id="GO:0045892">
    <property type="term" value="P:negative regulation of DNA-templated transcription"/>
    <property type="evidence" value="ECO:0007669"/>
    <property type="project" value="TreeGrafter"/>
</dbReference>
<keyword evidence="2" id="KW-0238">DNA-binding</keyword>
<keyword evidence="3" id="KW-0804">Transcription</keyword>
<dbReference type="SUPFAM" id="SSF46785">
    <property type="entry name" value="Winged helix' DNA-binding domain"/>
    <property type="match status" value="1"/>
</dbReference>
<feature type="compositionally biased region" description="Low complexity" evidence="4">
    <location>
        <begin position="7"/>
        <end position="25"/>
    </location>
</feature>
<evidence type="ECO:0000256" key="2">
    <source>
        <dbReference type="ARBA" id="ARBA00023125"/>
    </source>
</evidence>
<evidence type="ECO:0000313" key="7">
    <source>
        <dbReference type="Proteomes" id="UP000009877"/>
    </source>
</evidence>
<dbReference type="SMART" id="SM00345">
    <property type="entry name" value="HTH_GNTR"/>
    <property type="match status" value="1"/>
</dbReference>
<dbReference type="CDD" id="cd07377">
    <property type="entry name" value="WHTH_GntR"/>
    <property type="match status" value="1"/>
</dbReference>
<dbReference type="Gene3D" id="1.10.10.10">
    <property type="entry name" value="Winged helix-like DNA-binding domain superfamily/Winged helix DNA-binding domain"/>
    <property type="match status" value="1"/>
</dbReference>
<gene>
    <name evidence="6" type="ORF">C884_00966</name>
</gene>
<proteinExistence type="predicted"/>
<dbReference type="InterPro" id="IPR011663">
    <property type="entry name" value="UTRA"/>
</dbReference>
<dbReference type="PRINTS" id="PR00035">
    <property type="entry name" value="HTHGNTR"/>
</dbReference>
<dbReference type="Proteomes" id="UP000009877">
    <property type="component" value="Unassembled WGS sequence"/>
</dbReference>
<dbReference type="Gene3D" id="3.40.1410.10">
    <property type="entry name" value="Chorismate lyase-like"/>
    <property type="match status" value="1"/>
</dbReference>
<dbReference type="GO" id="GO:0003700">
    <property type="term" value="F:DNA-binding transcription factor activity"/>
    <property type="evidence" value="ECO:0007669"/>
    <property type="project" value="InterPro"/>
</dbReference>
<comment type="caution">
    <text evidence="6">The sequence shown here is derived from an EMBL/GenBank/DDBJ whole genome shotgun (WGS) entry which is preliminary data.</text>
</comment>
<dbReference type="InterPro" id="IPR028978">
    <property type="entry name" value="Chorismate_lyase_/UTRA_dom_sf"/>
</dbReference>
<keyword evidence="1" id="KW-0805">Transcription regulation</keyword>
<protein>
    <submittedName>
        <fullName evidence="6">Transcriptional regulator of N-Acetylglucosamine utilization, GntR family</fullName>
    </submittedName>
</protein>
<evidence type="ECO:0000256" key="1">
    <source>
        <dbReference type="ARBA" id="ARBA00023015"/>
    </source>
</evidence>
<sequence length="252" mass="27238">MTAPDTQSLPQRQASPPPSQDQAPTAKHERLRAELARLITQELSPGDQLPGERRLEQEHGVSRITVRHAIAELVRDGLLVREHGRGTFVAPSPARSRLHLASFHEDMRTAGLAPSTVPVLISQEDAPPTAAAHLSAARALRIRRLRLGNGTPVSVDDCWVPEGVLPMETDWSASLYGMLAETGVGITRAEQTVQAAGASPEDAQLLDIAPGAPVLVFHRRSFSLGADGEIPIEYSISVYRGDRYQLSMEVTG</sequence>
<dbReference type="InterPro" id="IPR036388">
    <property type="entry name" value="WH-like_DNA-bd_sf"/>
</dbReference>